<dbReference type="Pfam" id="PF01569">
    <property type="entry name" value="PAP2"/>
    <property type="match status" value="1"/>
</dbReference>
<dbReference type="InterPro" id="IPR036938">
    <property type="entry name" value="PAP2/HPO_sf"/>
</dbReference>
<dbReference type="Gene3D" id="1.20.144.10">
    <property type="entry name" value="Phosphatidic acid phosphatase type 2/haloperoxidase"/>
    <property type="match status" value="1"/>
</dbReference>
<keyword evidence="1" id="KW-1133">Transmembrane helix</keyword>
<dbReference type="OrthoDB" id="9801622at2"/>
<dbReference type="InterPro" id="IPR000326">
    <property type="entry name" value="PAP2/HPO"/>
</dbReference>
<feature type="transmembrane region" description="Helical" evidence="1">
    <location>
        <begin position="60"/>
        <end position="79"/>
    </location>
</feature>
<keyword evidence="4" id="KW-1185">Reference proteome</keyword>
<organism evidence="3 4">
    <name type="scientific">Paraburkholderia diazotrophica</name>
    <dbReference type="NCBI Taxonomy" id="667676"/>
    <lineage>
        <taxon>Bacteria</taxon>
        <taxon>Pseudomonadati</taxon>
        <taxon>Pseudomonadota</taxon>
        <taxon>Betaproteobacteria</taxon>
        <taxon>Burkholderiales</taxon>
        <taxon>Burkholderiaceae</taxon>
        <taxon>Paraburkholderia</taxon>
    </lineage>
</organism>
<dbReference type="PANTHER" id="PTHR14969:SF13">
    <property type="entry name" value="AT30094P"/>
    <property type="match status" value="1"/>
</dbReference>
<dbReference type="RefSeq" id="WP_090869281.1">
    <property type="nucleotide sequence ID" value="NZ_FNYE01000019.1"/>
</dbReference>
<keyword evidence="1" id="KW-0812">Transmembrane</keyword>
<dbReference type="CDD" id="cd01610">
    <property type="entry name" value="PAP2_like"/>
    <property type="match status" value="1"/>
</dbReference>
<proteinExistence type="predicted"/>
<feature type="transmembrane region" description="Helical" evidence="1">
    <location>
        <begin position="31"/>
        <end position="48"/>
    </location>
</feature>
<dbReference type="Proteomes" id="UP000198866">
    <property type="component" value="Unassembled WGS sequence"/>
</dbReference>
<evidence type="ECO:0000313" key="4">
    <source>
        <dbReference type="Proteomes" id="UP000198866"/>
    </source>
</evidence>
<feature type="domain" description="Phosphatidic acid phosphatase type 2/haloperoxidase" evidence="2">
    <location>
        <begin position="60"/>
        <end position="178"/>
    </location>
</feature>
<evidence type="ECO:0000256" key="1">
    <source>
        <dbReference type="SAM" id="Phobius"/>
    </source>
</evidence>
<dbReference type="EMBL" id="FNYE01000019">
    <property type="protein sequence ID" value="SEJ81814.1"/>
    <property type="molecule type" value="Genomic_DNA"/>
</dbReference>
<sequence length="230" mass="26081">MITFDTTIETYLAHLNLGPLPSLAMRALTDMYTFRGLVLIPILWWIWFKPGERQEWRREVVIATVVSGLLALAAGRLLADFLPFRVRPVYATELHLQFAKGSLRDAMLSNWSSFPSDHAMLWMAVATGVFIVSRITGVLVFLYTAIFICLPRAYLGFHYPTDLLAGAAIGIAITYLMTWAPIRTRFARPSLRWMERYPGPSSMLAFILCFELVTQFDELRRIASVASKAL</sequence>
<feature type="transmembrane region" description="Helical" evidence="1">
    <location>
        <begin position="162"/>
        <end position="182"/>
    </location>
</feature>
<evidence type="ECO:0000259" key="2">
    <source>
        <dbReference type="SMART" id="SM00014"/>
    </source>
</evidence>
<dbReference type="SMART" id="SM00014">
    <property type="entry name" value="acidPPc"/>
    <property type="match status" value="1"/>
</dbReference>
<name>A0A1H7BXT1_9BURK</name>
<dbReference type="SUPFAM" id="SSF48317">
    <property type="entry name" value="Acid phosphatase/Vanadium-dependent haloperoxidase"/>
    <property type="match status" value="1"/>
</dbReference>
<dbReference type="AlphaFoldDB" id="A0A1H7BXT1"/>
<dbReference type="PANTHER" id="PTHR14969">
    <property type="entry name" value="SPHINGOSINE-1-PHOSPHATE PHOSPHOHYDROLASE"/>
    <property type="match status" value="1"/>
</dbReference>
<feature type="transmembrane region" description="Helical" evidence="1">
    <location>
        <begin position="119"/>
        <end position="150"/>
    </location>
</feature>
<reference evidence="4" key="1">
    <citation type="submission" date="2016-10" db="EMBL/GenBank/DDBJ databases">
        <authorList>
            <person name="Varghese N."/>
            <person name="Submissions S."/>
        </authorList>
    </citation>
    <scope>NUCLEOTIDE SEQUENCE [LARGE SCALE GENOMIC DNA]</scope>
    <source>
        <strain evidence="4">LMG 26031</strain>
    </source>
</reference>
<keyword evidence="1" id="KW-0472">Membrane</keyword>
<protein>
    <submittedName>
        <fullName evidence="3">Undecaprenyl-diphosphatase</fullName>
    </submittedName>
</protein>
<gene>
    <name evidence="3" type="ORF">SAMN05192539_101969</name>
</gene>
<dbReference type="STRING" id="667676.SAMN05192539_101969"/>
<accession>A0A1H7BXT1</accession>
<evidence type="ECO:0000313" key="3">
    <source>
        <dbReference type="EMBL" id="SEJ81814.1"/>
    </source>
</evidence>